<comment type="caution">
    <text evidence="2">The sequence shown here is derived from an EMBL/GenBank/DDBJ whole genome shotgun (WGS) entry which is preliminary data.</text>
</comment>
<evidence type="ECO:0000313" key="3">
    <source>
        <dbReference type="Proteomes" id="UP001201980"/>
    </source>
</evidence>
<keyword evidence="1" id="KW-0472">Membrane</keyword>
<sequence length="393" mass="42726">MNHRNDSGGASPIHDVSKRDMAWNDLAAINTPAAINSNAPTIPPVPGCGLLTPLDILWIPPQESLRFVASATISPNMYDSNGHGLEPHCPVWFCKGAIPISLMFKLGASLSANSCDVPPLSQNGPTVTRYAQIAKPPVAGWQSSGAYKKDLDWGVVVGEGGRPLGIRRVFFPFGFFLHRRVAPPRQMPAPTHRALARPATTSLCGMYLLVPFSTTQTLSFLYVNHHVSAHLLHNLRRESGHEKALVPIMKSSKQEISGLWVGLGKTGMPGKLVFYRDVSCLLYCVLFLVQSGVSILAVSFTTPQKTTKAKQAGHPDRTVFARGYKGEVAAHHGENAAFDAHLDEEPFHGAVPPIVNSSQTPFAPPAFIKKHLSALNHLILHKSIHLSDFEAWD</sequence>
<dbReference type="Proteomes" id="UP001201980">
    <property type="component" value="Unassembled WGS sequence"/>
</dbReference>
<gene>
    <name evidence="2" type="ORF">MKZ38_000518</name>
</gene>
<keyword evidence="1" id="KW-0812">Transmembrane</keyword>
<proteinExistence type="predicted"/>
<feature type="transmembrane region" description="Helical" evidence="1">
    <location>
        <begin position="280"/>
        <end position="300"/>
    </location>
</feature>
<dbReference type="EMBL" id="JAKWBI020001118">
    <property type="protein sequence ID" value="KAJ2891367.1"/>
    <property type="molecule type" value="Genomic_DNA"/>
</dbReference>
<dbReference type="AlphaFoldDB" id="A0AAD5RFQ6"/>
<accession>A0AAD5RFQ6</accession>
<evidence type="ECO:0000256" key="1">
    <source>
        <dbReference type="SAM" id="Phobius"/>
    </source>
</evidence>
<name>A0AAD5RFQ6_9PEZI</name>
<reference evidence="2" key="1">
    <citation type="submission" date="2022-07" db="EMBL/GenBank/DDBJ databases">
        <title>Draft genome sequence of Zalerion maritima ATCC 34329, a (micro)plastics degrading marine fungus.</title>
        <authorList>
            <person name="Paco A."/>
            <person name="Goncalves M.F.M."/>
            <person name="Rocha-Santos T.A.P."/>
            <person name="Alves A."/>
        </authorList>
    </citation>
    <scope>NUCLEOTIDE SEQUENCE</scope>
    <source>
        <strain evidence="2">ATCC 34329</strain>
    </source>
</reference>
<keyword evidence="1" id="KW-1133">Transmembrane helix</keyword>
<organism evidence="2 3">
    <name type="scientific">Zalerion maritima</name>
    <dbReference type="NCBI Taxonomy" id="339359"/>
    <lineage>
        <taxon>Eukaryota</taxon>
        <taxon>Fungi</taxon>
        <taxon>Dikarya</taxon>
        <taxon>Ascomycota</taxon>
        <taxon>Pezizomycotina</taxon>
        <taxon>Sordariomycetes</taxon>
        <taxon>Lulworthiomycetidae</taxon>
        <taxon>Lulworthiales</taxon>
        <taxon>Lulworthiaceae</taxon>
        <taxon>Zalerion</taxon>
    </lineage>
</organism>
<evidence type="ECO:0000313" key="2">
    <source>
        <dbReference type="EMBL" id="KAJ2891367.1"/>
    </source>
</evidence>
<keyword evidence="3" id="KW-1185">Reference proteome</keyword>
<protein>
    <submittedName>
        <fullName evidence="2">Uncharacterized protein</fullName>
    </submittedName>
</protein>